<feature type="compositionally biased region" description="Basic and acidic residues" evidence="1">
    <location>
        <begin position="91"/>
        <end position="100"/>
    </location>
</feature>
<feature type="region of interest" description="Disordered" evidence="1">
    <location>
        <begin position="71"/>
        <end position="100"/>
    </location>
</feature>
<gene>
    <name evidence="2" type="ORF">P7K49_007920</name>
</gene>
<protein>
    <submittedName>
        <fullName evidence="2">Uncharacterized protein</fullName>
    </submittedName>
</protein>
<keyword evidence="3" id="KW-1185">Reference proteome</keyword>
<feature type="compositionally biased region" description="Polar residues" evidence="1">
    <location>
        <begin position="15"/>
        <end position="40"/>
    </location>
</feature>
<dbReference type="EMBL" id="JASSZA010000004">
    <property type="protein sequence ID" value="KAK2113654.1"/>
    <property type="molecule type" value="Genomic_DNA"/>
</dbReference>
<proteinExistence type="predicted"/>
<evidence type="ECO:0000313" key="3">
    <source>
        <dbReference type="Proteomes" id="UP001266305"/>
    </source>
</evidence>
<reference evidence="2 3" key="1">
    <citation type="submission" date="2023-05" db="EMBL/GenBank/DDBJ databases">
        <title>B98-5 Cell Line De Novo Hybrid Assembly: An Optical Mapping Approach.</title>
        <authorList>
            <person name="Kananen K."/>
            <person name="Auerbach J.A."/>
            <person name="Kautto E."/>
            <person name="Blachly J.S."/>
        </authorList>
    </citation>
    <scope>NUCLEOTIDE SEQUENCE [LARGE SCALE GENOMIC DNA]</scope>
    <source>
        <strain evidence="2">B95-8</strain>
        <tissue evidence="2">Cell line</tissue>
    </source>
</reference>
<feature type="region of interest" description="Disordered" evidence="1">
    <location>
        <begin position="1"/>
        <end position="49"/>
    </location>
</feature>
<sequence length="100" mass="10610">MRLPHAALTMAAPATQLQGPPSSVTSRLLPQSPLFPNTGPSPEPLQDCSPCRNVQRASFAHQGVRCLFRKLPPASGPDASPTLREAPVETGLERASAESR</sequence>
<dbReference type="Proteomes" id="UP001266305">
    <property type="component" value="Unassembled WGS sequence"/>
</dbReference>
<evidence type="ECO:0000313" key="2">
    <source>
        <dbReference type="EMBL" id="KAK2113654.1"/>
    </source>
</evidence>
<name>A0ABQ9VW83_SAGOE</name>
<evidence type="ECO:0000256" key="1">
    <source>
        <dbReference type="SAM" id="MobiDB-lite"/>
    </source>
</evidence>
<accession>A0ABQ9VW83</accession>
<organism evidence="2 3">
    <name type="scientific">Saguinus oedipus</name>
    <name type="common">Cotton-top tamarin</name>
    <name type="synonym">Oedipomidas oedipus</name>
    <dbReference type="NCBI Taxonomy" id="9490"/>
    <lineage>
        <taxon>Eukaryota</taxon>
        <taxon>Metazoa</taxon>
        <taxon>Chordata</taxon>
        <taxon>Craniata</taxon>
        <taxon>Vertebrata</taxon>
        <taxon>Euteleostomi</taxon>
        <taxon>Mammalia</taxon>
        <taxon>Eutheria</taxon>
        <taxon>Euarchontoglires</taxon>
        <taxon>Primates</taxon>
        <taxon>Haplorrhini</taxon>
        <taxon>Platyrrhini</taxon>
        <taxon>Cebidae</taxon>
        <taxon>Callitrichinae</taxon>
        <taxon>Saguinus</taxon>
    </lineage>
</organism>
<comment type="caution">
    <text evidence="2">The sequence shown here is derived from an EMBL/GenBank/DDBJ whole genome shotgun (WGS) entry which is preliminary data.</text>
</comment>